<name>A0ACC5XFR6_PANGG</name>
<organism evidence="1 2">
    <name type="scientific">Pangasianodon gigas</name>
    <name type="common">Mekong giant catfish</name>
    <name type="synonym">Pangasius gigas</name>
    <dbReference type="NCBI Taxonomy" id="30993"/>
    <lineage>
        <taxon>Eukaryota</taxon>
        <taxon>Metazoa</taxon>
        <taxon>Chordata</taxon>
        <taxon>Craniata</taxon>
        <taxon>Vertebrata</taxon>
        <taxon>Euteleostomi</taxon>
        <taxon>Actinopterygii</taxon>
        <taxon>Neopterygii</taxon>
        <taxon>Teleostei</taxon>
        <taxon>Ostariophysi</taxon>
        <taxon>Siluriformes</taxon>
        <taxon>Pangasiidae</taxon>
        <taxon>Pangasianodon</taxon>
    </lineage>
</organism>
<dbReference type="Proteomes" id="UP000829447">
    <property type="component" value="Linkage Group LG20"/>
</dbReference>
<comment type="caution">
    <text evidence="1">The sequence shown here is derived from an EMBL/GenBank/DDBJ whole genome shotgun (WGS) entry which is preliminary data.</text>
</comment>
<protein>
    <submittedName>
        <fullName evidence="1">Uncharacterized protein</fullName>
    </submittedName>
</protein>
<evidence type="ECO:0000313" key="2">
    <source>
        <dbReference type="Proteomes" id="UP000829447"/>
    </source>
</evidence>
<accession>A0ACC5XFR6</accession>
<sequence>MTLNPPSEAGAERFGSRRFQYGSERSARPTIKSSKKRQIMPAAPVSLFLVTCRRVGEKAPPLHPSPRPLPRPSPLSPGRLVPVDAPLRPKPAP</sequence>
<keyword evidence="2" id="KW-1185">Reference proteome</keyword>
<reference evidence="1 2" key="1">
    <citation type="journal article" date="2022" name="bioRxiv">
        <title>An ancient truncated duplication of the anti-Mullerian hormone receptor type 2 gene is a potential conserved master sex determinant in the Pangasiidae catfish family.</title>
        <authorList>
            <person name="Wen M."/>
            <person name="Pan Q."/>
            <person name="Jouanno E."/>
            <person name="Montfort J."/>
            <person name="Zahm M."/>
            <person name="Cabau C."/>
            <person name="Klopp C."/>
            <person name="Iampietro C."/>
            <person name="Roques C."/>
            <person name="Bouchez O."/>
            <person name="Castinel A."/>
            <person name="Donnadieu C."/>
            <person name="Parrinello H."/>
            <person name="Poncet C."/>
            <person name="Belmonte E."/>
            <person name="Gautier V."/>
            <person name="Avarre J.-C."/>
            <person name="Dugue R."/>
            <person name="Gustiano R."/>
            <person name="Ha T.T.T."/>
            <person name="Campet M."/>
            <person name="Sriphairoj K."/>
            <person name="Ribolli J."/>
            <person name="de Almeida F.L."/>
            <person name="Desvignes T."/>
            <person name="Postlethwait J.H."/>
            <person name="Bucao C.F."/>
            <person name="Robinson-Rechavi M."/>
            <person name="Bobe J."/>
            <person name="Herpin A."/>
            <person name="Guiguen Y."/>
        </authorList>
    </citation>
    <scope>NUCLEOTIDE SEQUENCE [LARGE SCALE GENOMIC DNA]</scope>
    <source>
        <strain evidence="1">YG-Dec2019</strain>
    </source>
</reference>
<evidence type="ECO:0000313" key="1">
    <source>
        <dbReference type="EMBL" id="MCI4389944.1"/>
    </source>
</evidence>
<dbReference type="EMBL" id="CM040473">
    <property type="protein sequence ID" value="MCI4389944.1"/>
    <property type="molecule type" value="Genomic_DNA"/>
</dbReference>
<gene>
    <name evidence="1" type="ORF">PGIGA_G00116910</name>
</gene>
<proteinExistence type="predicted"/>